<reference evidence="2 3" key="1">
    <citation type="submission" date="2014-04" db="EMBL/GenBank/DDBJ databases">
        <title>Whole genome shotgun sequence of Geobacillus caldoxylosilyticus NBRC 107762.</title>
        <authorList>
            <person name="Hosoyama A."/>
            <person name="Hosoyama Y."/>
            <person name="Katano-Makiyama Y."/>
            <person name="Tsuchikane K."/>
            <person name="Ohji S."/>
            <person name="Ichikawa N."/>
            <person name="Yamazoe A."/>
            <person name="Fujita N."/>
        </authorList>
    </citation>
    <scope>NUCLEOTIDE SEQUENCE [LARGE SCALE GENOMIC DNA]</scope>
    <source>
        <strain evidence="2 3">NBRC 107762</strain>
    </source>
</reference>
<organism evidence="2 3">
    <name type="scientific">Parageobacillus caldoxylosilyticus NBRC 107762</name>
    <dbReference type="NCBI Taxonomy" id="1220594"/>
    <lineage>
        <taxon>Bacteria</taxon>
        <taxon>Bacillati</taxon>
        <taxon>Bacillota</taxon>
        <taxon>Bacilli</taxon>
        <taxon>Bacillales</taxon>
        <taxon>Anoxybacillaceae</taxon>
        <taxon>Saccharococcus</taxon>
    </lineage>
</organism>
<proteinExistence type="predicted"/>
<evidence type="ECO:0000313" key="2">
    <source>
        <dbReference type="EMBL" id="GAJ38620.1"/>
    </source>
</evidence>
<feature type="region of interest" description="Disordered" evidence="1">
    <location>
        <begin position="44"/>
        <end position="83"/>
    </location>
</feature>
<evidence type="ECO:0000256" key="1">
    <source>
        <dbReference type="SAM" id="MobiDB-lite"/>
    </source>
</evidence>
<dbReference type="EMBL" id="BAWO01000005">
    <property type="protein sequence ID" value="GAJ38620.1"/>
    <property type="molecule type" value="Genomic_DNA"/>
</dbReference>
<feature type="compositionally biased region" description="Basic and acidic residues" evidence="1">
    <location>
        <begin position="44"/>
        <end position="58"/>
    </location>
</feature>
<gene>
    <name evidence="2" type="ORF">GCA01S_005_00520</name>
</gene>
<comment type="caution">
    <text evidence="2">The sequence shown here is derived from an EMBL/GenBank/DDBJ whole genome shotgun (WGS) entry which is preliminary data.</text>
</comment>
<accession>A0A023DB82</accession>
<keyword evidence="3" id="KW-1185">Reference proteome</keyword>
<dbReference type="Proteomes" id="UP000023561">
    <property type="component" value="Unassembled WGS sequence"/>
</dbReference>
<name>A0A023DB82_9BACL</name>
<protein>
    <submittedName>
        <fullName evidence="2">Uncharacterized protein</fullName>
    </submittedName>
</protein>
<evidence type="ECO:0000313" key="3">
    <source>
        <dbReference type="Proteomes" id="UP000023561"/>
    </source>
</evidence>
<sequence length="83" mass="9253">MALDMKLAELQIAFPKTYGAGNMQNVLHQHSQIVQSQLAEAAKKQDARTRKQVTEKRTSANIGRKRHGGNIHPYKGKTIDIKG</sequence>
<dbReference type="AlphaFoldDB" id="A0A023DB82"/>